<comment type="caution">
    <text evidence="2">The sequence shown here is derived from an EMBL/GenBank/DDBJ whole genome shotgun (WGS) entry which is preliminary data.</text>
</comment>
<keyword evidence="3" id="KW-1185">Reference proteome</keyword>
<evidence type="ECO:0000313" key="3">
    <source>
        <dbReference type="Proteomes" id="UP000245845"/>
    </source>
</evidence>
<dbReference type="Proteomes" id="UP000245845">
    <property type="component" value="Unassembled WGS sequence"/>
</dbReference>
<sequence>MLLAIECMIACIIFAVIVLPAQYKDPVKYIMSYPPEIRKRVESLPEYKNSIKRTEKRHILKKLIAVFVCVALLSAVAYFSGAKNFQTAFIHVFILFLTVNLFDVIVLDIGVFCHSKKLRIAGTENMDKEYKNYLFHVKGGIKGIMLGGVISLLSASINYIASII</sequence>
<reference evidence="2 3" key="1">
    <citation type="submission" date="2018-05" db="EMBL/GenBank/DDBJ databases">
        <title>The Hungate 1000. A catalogue of reference genomes from the rumen microbiome.</title>
        <authorList>
            <person name="Kelly W."/>
        </authorList>
    </citation>
    <scope>NUCLEOTIDE SEQUENCE [LARGE SCALE GENOMIC DNA]</scope>
    <source>
        <strain evidence="2 3">NLAE-zl-C242</strain>
    </source>
</reference>
<evidence type="ECO:0000313" key="2">
    <source>
        <dbReference type="EMBL" id="PWJ28714.1"/>
    </source>
</evidence>
<dbReference type="AlphaFoldDB" id="A0A2Y9CA84"/>
<name>A0A2Y9CA84_9FIRM</name>
<keyword evidence="1" id="KW-0472">Membrane</keyword>
<dbReference type="RefSeq" id="WP_181368733.1">
    <property type="nucleotide sequence ID" value="NZ_BAAACK010000003.1"/>
</dbReference>
<gene>
    <name evidence="2" type="ORF">A8806_108229</name>
</gene>
<accession>A0A2Y9CA84</accession>
<proteinExistence type="predicted"/>
<feature type="transmembrane region" description="Helical" evidence="1">
    <location>
        <begin position="88"/>
        <end position="112"/>
    </location>
</feature>
<organism evidence="2 3">
    <name type="scientific">Faecalicatena orotica</name>
    <dbReference type="NCBI Taxonomy" id="1544"/>
    <lineage>
        <taxon>Bacteria</taxon>
        <taxon>Bacillati</taxon>
        <taxon>Bacillota</taxon>
        <taxon>Clostridia</taxon>
        <taxon>Lachnospirales</taxon>
        <taxon>Lachnospiraceae</taxon>
        <taxon>Faecalicatena</taxon>
    </lineage>
</organism>
<protein>
    <submittedName>
        <fullName evidence="2">Uncharacterized protein</fullName>
    </submittedName>
</protein>
<keyword evidence="1" id="KW-1133">Transmembrane helix</keyword>
<dbReference type="EMBL" id="QGDL01000008">
    <property type="protein sequence ID" value="PWJ28714.1"/>
    <property type="molecule type" value="Genomic_DNA"/>
</dbReference>
<feature type="transmembrane region" description="Helical" evidence="1">
    <location>
        <begin position="63"/>
        <end position="82"/>
    </location>
</feature>
<feature type="transmembrane region" description="Helical" evidence="1">
    <location>
        <begin position="133"/>
        <end position="161"/>
    </location>
</feature>
<evidence type="ECO:0000256" key="1">
    <source>
        <dbReference type="SAM" id="Phobius"/>
    </source>
</evidence>
<keyword evidence="1" id="KW-0812">Transmembrane</keyword>